<dbReference type="EMBL" id="ANFO01001457">
    <property type="protein sequence ID" value="KGQ02588.1"/>
    <property type="molecule type" value="Genomic_DNA"/>
</dbReference>
<accession>A0A0A2V536</accession>
<gene>
    <name evidence="1" type="ORF">BBAD15_g12199</name>
</gene>
<sequence length="134" mass="14747">MAQILGALLDAAEALAHPSVPEILDVRAVDVVSLACQGADEAYTPVVSSEQRHDVGTFIAKKLFLSEMTANSVLRTYISMDAVLRSVLEQRSAVEAELLDLCQVHNYLVFHLWLYDAQKHRKVTDGHTAKTLEG</sequence>
<protein>
    <submittedName>
        <fullName evidence="1">Uncharacterized protein</fullName>
    </submittedName>
</protein>
<evidence type="ECO:0000313" key="1">
    <source>
        <dbReference type="EMBL" id="KGQ02588.1"/>
    </source>
</evidence>
<comment type="caution">
    <text evidence="1">The sequence shown here is derived from an EMBL/GenBank/DDBJ whole genome shotgun (WGS) entry which is preliminary data.</text>
</comment>
<dbReference type="Proteomes" id="UP000030106">
    <property type="component" value="Unassembled WGS sequence"/>
</dbReference>
<dbReference type="HOGENOM" id="CLU_1895818_0_0_1"/>
<name>A0A0A2V536_BEABA</name>
<organism evidence="1 2">
    <name type="scientific">Beauveria bassiana D1-5</name>
    <dbReference type="NCBI Taxonomy" id="1245745"/>
    <lineage>
        <taxon>Eukaryota</taxon>
        <taxon>Fungi</taxon>
        <taxon>Dikarya</taxon>
        <taxon>Ascomycota</taxon>
        <taxon>Pezizomycotina</taxon>
        <taxon>Sordariomycetes</taxon>
        <taxon>Hypocreomycetidae</taxon>
        <taxon>Hypocreales</taxon>
        <taxon>Cordycipitaceae</taxon>
        <taxon>Beauveria</taxon>
    </lineage>
</organism>
<dbReference type="AlphaFoldDB" id="A0A0A2V536"/>
<evidence type="ECO:0000313" key="2">
    <source>
        <dbReference type="Proteomes" id="UP000030106"/>
    </source>
</evidence>
<proteinExistence type="predicted"/>
<reference evidence="1 2" key="1">
    <citation type="submission" date="2012-10" db="EMBL/GenBank/DDBJ databases">
        <title>Genome sequencing and analysis of entomopathogenic fungi Beauveria bassiana D1-5.</title>
        <authorList>
            <person name="Li Q."/>
            <person name="Wang L."/>
            <person name="Zhang Z."/>
            <person name="Wang Q."/>
            <person name="Ren J."/>
            <person name="Wang M."/>
            <person name="Xu W."/>
            <person name="Wang J."/>
            <person name="Lu Y."/>
            <person name="Du Q."/>
            <person name="Sun Z."/>
        </authorList>
    </citation>
    <scope>NUCLEOTIDE SEQUENCE [LARGE SCALE GENOMIC DNA]</scope>
    <source>
        <strain evidence="1 2">D1-5</strain>
    </source>
</reference>